<dbReference type="GO" id="GO:0008270">
    <property type="term" value="F:zinc ion binding"/>
    <property type="evidence" value="ECO:0007669"/>
    <property type="project" value="UniProtKB-KW"/>
</dbReference>
<organism evidence="6 7">
    <name type="scientific">Mycena rosella</name>
    <name type="common">Pink bonnet</name>
    <name type="synonym">Agaricus rosellus</name>
    <dbReference type="NCBI Taxonomy" id="1033263"/>
    <lineage>
        <taxon>Eukaryota</taxon>
        <taxon>Fungi</taxon>
        <taxon>Dikarya</taxon>
        <taxon>Basidiomycota</taxon>
        <taxon>Agaricomycotina</taxon>
        <taxon>Agaricomycetes</taxon>
        <taxon>Agaricomycetidae</taxon>
        <taxon>Agaricales</taxon>
        <taxon>Marasmiineae</taxon>
        <taxon>Mycenaceae</taxon>
        <taxon>Mycena</taxon>
    </lineage>
</organism>
<keyword evidence="2 4" id="KW-0863">Zinc-finger</keyword>
<keyword evidence="7" id="KW-1185">Reference proteome</keyword>
<protein>
    <recommendedName>
        <fullName evidence="5">MYND-type domain-containing protein</fullName>
    </recommendedName>
</protein>
<sequence>MTTGISNKETIHLQGADGTAFEVDPSTLPSESIIIMGNGGPYITTAKEMADEIPERGPLVQPCGRCAKGPPKGGPAFARCGKCGQTGYCSRECQVAHWKEHKGICKQRAASMAVLAEQREAARLKGERFCTPLTLQTWYRNNGAAVEYAAFHVLEVYKGVAASLLTTHIAVFTLTVDKTTPEDARLVRLVDFGPAPFAEFADMVRLPEGSRAMARKARQSGQMALYFMDMKESLHLIEFHQPPSSEPYTSGKKTPHPHWRLNVTVKLNGGLSTSGE</sequence>
<dbReference type="EMBL" id="JARKIE010000023">
    <property type="protein sequence ID" value="KAJ7699386.1"/>
    <property type="molecule type" value="Genomic_DNA"/>
</dbReference>
<feature type="domain" description="MYND-type" evidence="5">
    <location>
        <begin position="63"/>
        <end position="105"/>
    </location>
</feature>
<dbReference type="PROSITE" id="PS50865">
    <property type="entry name" value="ZF_MYND_2"/>
    <property type="match status" value="1"/>
</dbReference>
<proteinExistence type="predicted"/>
<evidence type="ECO:0000256" key="1">
    <source>
        <dbReference type="ARBA" id="ARBA00022723"/>
    </source>
</evidence>
<reference evidence="6" key="1">
    <citation type="submission" date="2023-03" db="EMBL/GenBank/DDBJ databases">
        <title>Massive genome expansion in bonnet fungi (Mycena s.s.) driven by repeated elements and novel gene families across ecological guilds.</title>
        <authorList>
            <consortium name="Lawrence Berkeley National Laboratory"/>
            <person name="Harder C.B."/>
            <person name="Miyauchi S."/>
            <person name="Viragh M."/>
            <person name="Kuo A."/>
            <person name="Thoen E."/>
            <person name="Andreopoulos B."/>
            <person name="Lu D."/>
            <person name="Skrede I."/>
            <person name="Drula E."/>
            <person name="Henrissat B."/>
            <person name="Morin E."/>
            <person name="Kohler A."/>
            <person name="Barry K."/>
            <person name="LaButti K."/>
            <person name="Morin E."/>
            <person name="Salamov A."/>
            <person name="Lipzen A."/>
            <person name="Mereny Z."/>
            <person name="Hegedus B."/>
            <person name="Baldrian P."/>
            <person name="Stursova M."/>
            <person name="Weitz H."/>
            <person name="Taylor A."/>
            <person name="Grigoriev I.V."/>
            <person name="Nagy L.G."/>
            <person name="Martin F."/>
            <person name="Kauserud H."/>
        </authorList>
    </citation>
    <scope>NUCLEOTIDE SEQUENCE</scope>
    <source>
        <strain evidence="6">CBHHK067</strain>
    </source>
</reference>
<dbReference type="Pfam" id="PF01753">
    <property type="entry name" value="zf-MYND"/>
    <property type="match status" value="1"/>
</dbReference>
<dbReference type="Proteomes" id="UP001221757">
    <property type="component" value="Unassembled WGS sequence"/>
</dbReference>
<keyword evidence="3" id="KW-0862">Zinc</keyword>
<dbReference type="Gene3D" id="6.10.140.2220">
    <property type="match status" value="1"/>
</dbReference>
<evidence type="ECO:0000313" key="6">
    <source>
        <dbReference type="EMBL" id="KAJ7699386.1"/>
    </source>
</evidence>
<keyword evidence="1" id="KW-0479">Metal-binding</keyword>
<evidence type="ECO:0000256" key="4">
    <source>
        <dbReference type="PROSITE-ProRule" id="PRU00134"/>
    </source>
</evidence>
<dbReference type="PROSITE" id="PS01360">
    <property type="entry name" value="ZF_MYND_1"/>
    <property type="match status" value="1"/>
</dbReference>
<accession>A0AAD7DUJ3</accession>
<dbReference type="InterPro" id="IPR002893">
    <property type="entry name" value="Znf_MYND"/>
</dbReference>
<evidence type="ECO:0000256" key="2">
    <source>
        <dbReference type="ARBA" id="ARBA00022771"/>
    </source>
</evidence>
<evidence type="ECO:0000259" key="5">
    <source>
        <dbReference type="PROSITE" id="PS50865"/>
    </source>
</evidence>
<comment type="caution">
    <text evidence="6">The sequence shown here is derived from an EMBL/GenBank/DDBJ whole genome shotgun (WGS) entry which is preliminary data.</text>
</comment>
<dbReference type="AlphaFoldDB" id="A0AAD7DUJ3"/>
<gene>
    <name evidence="6" type="ORF">B0H17DRAFT_1049623</name>
</gene>
<evidence type="ECO:0000313" key="7">
    <source>
        <dbReference type="Proteomes" id="UP001221757"/>
    </source>
</evidence>
<name>A0AAD7DUJ3_MYCRO</name>
<evidence type="ECO:0000256" key="3">
    <source>
        <dbReference type="ARBA" id="ARBA00022833"/>
    </source>
</evidence>
<dbReference type="SUPFAM" id="SSF144232">
    <property type="entry name" value="HIT/MYND zinc finger-like"/>
    <property type="match status" value="1"/>
</dbReference>